<name>A0A9P9DK49_9HYPO</name>
<dbReference type="InterPro" id="IPR052337">
    <property type="entry name" value="SAT4-like"/>
</dbReference>
<dbReference type="GO" id="GO:0016020">
    <property type="term" value="C:membrane"/>
    <property type="evidence" value="ECO:0007669"/>
    <property type="project" value="UniProtKB-SubCell"/>
</dbReference>
<dbReference type="EMBL" id="JAGMUU010000026">
    <property type="protein sequence ID" value="KAH7122175.1"/>
    <property type="molecule type" value="Genomic_DNA"/>
</dbReference>
<feature type="transmembrane region" description="Helical" evidence="7">
    <location>
        <begin position="185"/>
        <end position="203"/>
    </location>
</feature>
<evidence type="ECO:0000256" key="5">
    <source>
        <dbReference type="ARBA" id="ARBA00038359"/>
    </source>
</evidence>
<feature type="region of interest" description="Disordered" evidence="6">
    <location>
        <begin position="263"/>
        <end position="317"/>
    </location>
</feature>
<keyword evidence="10" id="KW-1185">Reference proteome</keyword>
<feature type="transmembrane region" description="Helical" evidence="7">
    <location>
        <begin position="20"/>
        <end position="42"/>
    </location>
</feature>
<dbReference type="PANTHER" id="PTHR33048">
    <property type="entry name" value="PTH11-LIKE INTEGRAL MEMBRANE PROTEIN (AFU_ORTHOLOGUE AFUA_5G11245)"/>
    <property type="match status" value="1"/>
</dbReference>
<feature type="transmembrane region" description="Helical" evidence="7">
    <location>
        <begin position="54"/>
        <end position="75"/>
    </location>
</feature>
<comment type="similarity">
    <text evidence="5">Belongs to the SAT4 family.</text>
</comment>
<keyword evidence="3 7" id="KW-1133">Transmembrane helix</keyword>
<keyword evidence="2 7" id="KW-0812">Transmembrane</keyword>
<feature type="compositionally biased region" description="Polar residues" evidence="6">
    <location>
        <begin position="263"/>
        <end position="274"/>
    </location>
</feature>
<feature type="domain" description="Rhodopsin" evidence="8">
    <location>
        <begin position="38"/>
        <end position="137"/>
    </location>
</feature>
<evidence type="ECO:0000313" key="9">
    <source>
        <dbReference type="EMBL" id="KAH7122175.1"/>
    </source>
</evidence>
<evidence type="ECO:0000259" key="8">
    <source>
        <dbReference type="Pfam" id="PF20684"/>
    </source>
</evidence>
<evidence type="ECO:0000256" key="1">
    <source>
        <dbReference type="ARBA" id="ARBA00004141"/>
    </source>
</evidence>
<feature type="transmembrane region" description="Helical" evidence="7">
    <location>
        <begin position="95"/>
        <end position="120"/>
    </location>
</feature>
<evidence type="ECO:0000313" key="10">
    <source>
        <dbReference type="Proteomes" id="UP000717696"/>
    </source>
</evidence>
<dbReference type="AlphaFoldDB" id="A0A9P9DK49"/>
<dbReference type="PANTHER" id="PTHR33048:SF155">
    <property type="entry name" value="INTEGRAL MEMBRANE PROTEIN"/>
    <property type="match status" value="1"/>
</dbReference>
<proteinExistence type="inferred from homology"/>
<feature type="transmembrane region" description="Helical" evidence="7">
    <location>
        <begin position="223"/>
        <end position="244"/>
    </location>
</feature>
<dbReference type="OrthoDB" id="5429740at2759"/>
<sequence>MANAPPSHTQEYLDANKGPVILGVVVTVSSLSTLFVAARLFTRKLIMGAFNLDDWLTIGAVIFEWCCVGVTIFAVKDGNGRHFDTLEVDEQQNAIFYTILGFPFGTFAFGLPKPAVAALLIRIMNPKKIHRIILWALPSLYMGGPYVLVDFAIFAESLSAFTDLYLAAYPAFVLWTLQMNLRKKVALSVALGVGSISTIVAIYKCTRLPALASDDFSYGTSDLVIWTVKLEASTIIIACCIPVLQPLVDFLFGRRTLQSSSGYKNYGTSRTGQHISDMELERSRQSSSNSTSHIRSKPRNAIGSSIEKHNHAGPSHC</sequence>
<organism evidence="9 10">
    <name type="scientific">Dactylonectria estremocensis</name>
    <dbReference type="NCBI Taxonomy" id="1079267"/>
    <lineage>
        <taxon>Eukaryota</taxon>
        <taxon>Fungi</taxon>
        <taxon>Dikarya</taxon>
        <taxon>Ascomycota</taxon>
        <taxon>Pezizomycotina</taxon>
        <taxon>Sordariomycetes</taxon>
        <taxon>Hypocreomycetidae</taxon>
        <taxon>Hypocreales</taxon>
        <taxon>Nectriaceae</taxon>
        <taxon>Dactylonectria</taxon>
    </lineage>
</organism>
<evidence type="ECO:0000256" key="2">
    <source>
        <dbReference type="ARBA" id="ARBA00022692"/>
    </source>
</evidence>
<feature type="domain" description="Rhodopsin" evidence="8">
    <location>
        <begin position="151"/>
        <end position="248"/>
    </location>
</feature>
<dbReference type="Proteomes" id="UP000717696">
    <property type="component" value="Unassembled WGS sequence"/>
</dbReference>
<keyword evidence="4 7" id="KW-0472">Membrane</keyword>
<comment type="subcellular location">
    <subcellularLocation>
        <location evidence="1">Membrane</location>
        <topology evidence="1">Multi-pass membrane protein</topology>
    </subcellularLocation>
</comment>
<evidence type="ECO:0000256" key="7">
    <source>
        <dbReference type="SAM" id="Phobius"/>
    </source>
</evidence>
<feature type="transmembrane region" description="Helical" evidence="7">
    <location>
        <begin position="160"/>
        <end position="178"/>
    </location>
</feature>
<accession>A0A9P9DK49</accession>
<comment type="caution">
    <text evidence="9">The sequence shown here is derived from an EMBL/GenBank/DDBJ whole genome shotgun (WGS) entry which is preliminary data.</text>
</comment>
<evidence type="ECO:0000256" key="4">
    <source>
        <dbReference type="ARBA" id="ARBA00023136"/>
    </source>
</evidence>
<evidence type="ECO:0000256" key="3">
    <source>
        <dbReference type="ARBA" id="ARBA00022989"/>
    </source>
</evidence>
<reference evidence="9" key="1">
    <citation type="journal article" date="2021" name="Nat. Commun.">
        <title>Genetic determinants of endophytism in the Arabidopsis root mycobiome.</title>
        <authorList>
            <person name="Mesny F."/>
            <person name="Miyauchi S."/>
            <person name="Thiergart T."/>
            <person name="Pickel B."/>
            <person name="Atanasova L."/>
            <person name="Karlsson M."/>
            <person name="Huettel B."/>
            <person name="Barry K.W."/>
            <person name="Haridas S."/>
            <person name="Chen C."/>
            <person name="Bauer D."/>
            <person name="Andreopoulos W."/>
            <person name="Pangilinan J."/>
            <person name="LaButti K."/>
            <person name="Riley R."/>
            <person name="Lipzen A."/>
            <person name="Clum A."/>
            <person name="Drula E."/>
            <person name="Henrissat B."/>
            <person name="Kohler A."/>
            <person name="Grigoriev I.V."/>
            <person name="Martin F.M."/>
            <person name="Hacquard S."/>
        </authorList>
    </citation>
    <scope>NUCLEOTIDE SEQUENCE</scope>
    <source>
        <strain evidence="9">MPI-CAGE-AT-0021</strain>
    </source>
</reference>
<gene>
    <name evidence="9" type="ORF">B0J13DRAFT_589464</name>
</gene>
<protein>
    <recommendedName>
        <fullName evidence="8">Rhodopsin domain-containing protein</fullName>
    </recommendedName>
</protein>
<evidence type="ECO:0000256" key="6">
    <source>
        <dbReference type="SAM" id="MobiDB-lite"/>
    </source>
</evidence>
<dbReference type="Pfam" id="PF20684">
    <property type="entry name" value="Fung_rhodopsin"/>
    <property type="match status" value="2"/>
</dbReference>
<dbReference type="InterPro" id="IPR049326">
    <property type="entry name" value="Rhodopsin_dom_fungi"/>
</dbReference>
<feature type="transmembrane region" description="Helical" evidence="7">
    <location>
        <begin position="132"/>
        <end position="154"/>
    </location>
</feature>